<organism evidence="6 7">
    <name type="scientific">Rosa chinensis</name>
    <name type="common">China rose</name>
    <dbReference type="NCBI Taxonomy" id="74649"/>
    <lineage>
        <taxon>Eukaryota</taxon>
        <taxon>Viridiplantae</taxon>
        <taxon>Streptophyta</taxon>
        <taxon>Embryophyta</taxon>
        <taxon>Tracheophyta</taxon>
        <taxon>Spermatophyta</taxon>
        <taxon>Magnoliopsida</taxon>
        <taxon>eudicotyledons</taxon>
        <taxon>Gunneridae</taxon>
        <taxon>Pentapetalae</taxon>
        <taxon>rosids</taxon>
        <taxon>fabids</taxon>
        <taxon>Rosales</taxon>
        <taxon>Rosaceae</taxon>
        <taxon>Rosoideae</taxon>
        <taxon>Rosoideae incertae sedis</taxon>
        <taxon>Rosa</taxon>
    </lineage>
</organism>
<evidence type="ECO:0000256" key="1">
    <source>
        <dbReference type="ARBA" id="ARBA00001931"/>
    </source>
</evidence>
<dbReference type="GO" id="GO:0016491">
    <property type="term" value="F:oxidoreductase activity"/>
    <property type="evidence" value="ECO:0007669"/>
    <property type="project" value="UniProtKB-KW"/>
</dbReference>
<dbReference type="Gramene" id="PRQ53658">
    <property type="protein sequence ID" value="PRQ53658"/>
    <property type="gene ID" value="RchiOBHm_Chr2g0168951"/>
</dbReference>
<comment type="similarity">
    <text evidence="2">Belongs to the bacterial PQQ dehydrogenase family.</text>
</comment>
<keyword evidence="3 6" id="KW-0560">Oxidoreductase</keyword>
<dbReference type="PANTHER" id="PTHR32303">
    <property type="entry name" value="QUINOPROTEIN ALCOHOL DEHYDROGENASE (CYTOCHROME C)"/>
    <property type="match status" value="1"/>
</dbReference>
<evidence type="ECO:0000313" key="6">
    <source>
        <dbReference type="EMBL" id="PRQ53658.1"/>
    </source>
</evidence>
<dbReference type="InterPro" id="IPR018391">
    <property type="entry name" value="PQQ_b-propeller_rpt"/>
</dbReference>
<reference evidence="6 7" key="1">
    <citation type="journal article" date="2018" name="Nat. Genet.">
        <title>The Rosa genome provides new insights in the design of modern roses.</title>
        <authorList>
            <person name="Bendahmane M."/>
        </authorList>
    </citation>
    <scope>NUCLEOTIDE SEQUENCE [LARGE SCALE GENOMIC DNA]</scope>
    <source>
        <strain evidence="7">cv. Old Blush</strain>
    </source>
</reference>
<evidence type="ECO:0000259" key="4">
    <source>
        <dbReference type="Pfam" id="PF01011"/>
    </source>
</evidence>
<dbReference type="Pfam" id="PF01011">
    <property type="entry name" value="PQQ"/>
    <property type="match status" value="1"/>
</dbReference>
<dbReference type="EMBL" id="PDCK01000040">
    <property type="protein sequence ID" value="PRQ53658.1"/>
    <property type="molecule type" value="Genomic_DNA"/>
</dbReference>
<evidence type="ECO:0000259" key="5">
    <source>
        <dbReference type="Pfam" id="PF13360"/>
    </source>
</evidence>
<dbReference type="OMA" id="YAMNTET"/>
<dbReference type="InterPro" id="IPR011047">
    <property type="entry name" value="Quinoprotein_ADH-like_sf"/>
</dbReference>
<feature type="domain" description="Pyrrolo-quinoline quinone repeat" evidence="5">
    <location>
        <begin position="254"/>
        <end position="334"/>
    </location>
</feature>
<accession>A0A2P6S4Q3</accession>
<evidence type="ECO:0000313" key="7">
    <source>
        <dbReference type="Proteomes" id="UP000238479"/>
    </source>
</evidence>
<evidence type="ECO:0000256" key="3">
    <source>
        <dbReference type="ARBA" id="ARBA00023002"/>
    </source>
</evidence>
<dbReference type="InterPro" id="IPR002372">
    <property type="entry name" value="PQQ_rpt_dom"/>
</dbReference>
<dbReference type="SUPFAM" id="SSF50998">
    <property type="entry name" value="Quinoprotein alcohol dehydrogenase-like"/>
    <property type="match status" value="1"/>
</dbReference>
<dbReference type="SMART" id="SM00564">
    <property type="entry name" value="PQQ"/>
    <property type="match status" value="4"/>
</dbReference>
<keyword evidence="7" id="KW-1185">Reference proteome</keyword>
<comment type="cofactor">
    <cofactor evidence="1">
        <name>pyrroloquinoline quinone</name>
        <dbReference type="ChEBI" id="CHEBI:58442"/>
    </cofactor>
</comment>
<dbReference type="AlphaFoldDB" id="A0A2P6S4Q3"/>
<dbReference type="Gene3D" id="2.140.10.10">
    <property type="entry name" value="Quinoprotein alcohol dehydrogenase-like superfamily"/>
    <property type="match status" value="1"/>
</dbReference>
<dbReference type="Proteomes" id="UP000238479">
    <property type="component" value="Chromosome 2"/>
</dbReference>
<evidence type="ECO:0000256" key="2">
    <source>
        <dbReference type="ARBA" id="ARBA00008156"/>
    </source>
</evidence>
<proteinExistence type="inferred from homology"/>
<dbReference type="STRING" id="74649.A0A2P6S4Q3"/>
<comment type="caution">
    <text evidence="6">The sequence shown here is derived from an EMBL/GenBank/DDBJ whole genome shotgun (WGS) entry which is preliminary data.</text>
</comment>
<dbReference type="Pfam" id="PF13360">
    <property type="entry name" value="PQQ_2"/>
    <property type="match status" value="1"/>
</dbReference>
<gene>
    <name evidence="6" type="ORF">RchiOBHm_Chr2g0168951</name>
</gene>
<sequence length="359" mass="38334">MVLLYRSIYIGTTSVEEGFPPDQCCTFRGSFSKLDVKTGAVLWKTYMLPDNQGKLGQYAGAAIWGSSPSIDVHRRHVYIGTGNTYSVPENISQCQENQLNNNSTVPTHPDACVEPGNHGNSILALDMDTGEIQWYRQLGGYDVWFLECFLNTSVCPIGPNVDADFGEAPMMLRPYINGTKRDLVVAVQKSGFAWALDRNNGGLVWSTEAGPGGILGGGSWGAATDKKRVYTNIINNEGKNFTLKPSNNVTTSGGWVAMDPRSGKVLWSTANPSNAFSAGPVSVANGILFGGSTNAKGTVYAMNTETGEVLWSYETGATVYGGMSISNGCIYVGSGYKSGFGATIPMFTAGTSLFAFCVT</sequence>
<protein>
    <submittedName>
        <fullName evidence="6">Putative oxidoreductase</fullName>
        <ecNumber evidence="6">1.1.-.-</ecNumber>
    </submittedName>
</protein>
<dbReference type="PANTHER" id="PTHR32303:SF10">
    <property type="entry name" value="OUTER MEMBRANE PROTEIN ASSEMBLY FACTOR BAMB"/>
    <property type="match status" value="1"/>
</dbReference>
<name>A0A2P6S4Q3_ROSCH</name>
<feature type="domain" description="Pyrrolo-quinoline quinone repeat" evidence="4">
    <location>
        <begin position="117"/>
        <end position="208"/>
    </location>
</feature>
<dbReference type="EC" id="1.1.-.-" evidence="6"/>